<gene>
    <name evidence="4" type="ORF">DPQ33_07485</name>
</gene>
<evidence type="ECO:0000256" key="2">
    <source>
        <dbReference type="ARBA" id="ARBA00022898"/>
    </source>
</evidence>
<keyword evidence="2" id="KW-0663">Pyridoxal phosphate</keyword>
<evidence type="ECO:0000259" key="3">
    <source>
        <dbReference type="Pfam" id="PF00291"/>
    </source>
</evidence>
<dbReference type="Proteomes" id="UP000448292">
    <property type="component" value="Unassembled WGS sequence"/>
</dbReference>
<keyword evidence="5" id="KW-1185">Reference proteome</keyword>
<dbReference type="AlphaFoldDB" id="A0A7M3MGR3"/>
<comment type="cofactor">
    <cofactor evidence="1">
        <name>pyridoxal 5'-phosphate</name>
        <dbReference type="ChEBI" id="CHEBI:597326"/>
    </cofactor>
</comment>
<dbReference type="OrthoDB" id="9778118at2"/>
<comment type="caution">
    <text evidence="4">The sequence shown here is derived from an EMBL/GenBank/DDBJ whole genome shotgun (WGS) entry which is preliminary data.</text>
</comment>
<evidence type="ECO:0000313" key="4">
    <source>
        <dbReference type="EMBL" id="TVM17943.1"/>
    </source>
</evidence>
<evidence type="ECO:0000256" key="1">
    <source>
        <dbReference type="ARBA" id="ARBA00001933"/>
    </source>
</evidence>
<dbReference type="InterPro" id="IPR036052">
    <property type="entry name" value="TrpB-like_PALP_sf"/>
</dbReference>
<dbReference type="InterPro" id="IPR001926">
    <property type="entry name" value="TrpB-like_PALP"/>
</dbReference>
<dbReference type="Pfam" id="PF00291">
    <property type="entry name" value="PALP"/>
    <property type="match status" value="1"/>
</dbReference>
<accession>A0A7M3MGR3</accession>
<reference evidence="4 5" key="1">
    <citation type="submission" date="2018-06" db="EMBL/GenBank/DDBJ databases">
        <title>Complete genome of Desulfovibrio indonesiensis P37SLT.</title>
        <authorList>
            <person name="Crispim J.S."/>
            <person name="Vidigal P.M.P."/>
            <person name="Silva L.C.F."/>
            <person name="Laguardia C.N."/>
            <person name="Araujo L.C."/>
            <person name="Dias R.S."/>
            <person name="Sousa M.P."/>
            <person name="Paula S.O."/>
            <person name="Silva C."/>
        </authorList>
    </citation>
    <scope>NUCLEOTIDE SEQUENCE [LARGE SCALE GENOMIC DNA]</scope>
    <source>
        <strain evidence="4 5">P37SLT</strain>
    </source>
</reference>
<feature type="domain" description="Tryptophan synthase beta chain-like PALP" evidence="3">
    <location>
        <begin position="150"/>
        <end position="421"/>
    </location>
</feature>
<dbReference type="SUPFAM" id="SSF53686">
    <property type="entry name" value="Tryptophan synthase beta subunit-like PLP-dependent enzymes"/>
    <property type="match status" value="1"/>
</dbReference>
<sequence length="537" mass="57980">MPCSVRRYNPAFRGAAPDEAALYRSGRLHSHQEVRSRETRLPTISILRSFCFMDMALHCPACSVDYRIMERHFGCPKTAPDAEHVLRQVHRARPEVELWRQAWEDGERGSFRVFRNAFSSHLLAGEQGYLAHLEGLNDNLMRYEGLTFEATALFAAGPIARAIGHDGPLLAKDETANIAGSNKSRHFMGSLLYLEAHRRLSGSEAKTPLAVHGSGDEALAAAVVARAGEYPLHCFVPADLNPDTEEALRSQGAFIEKIARQTGETGDPCYRAFRNAVAEREFIPFACSGPDNWSSIEGGRSLGYELALQLAEAGIVLDHLVLQVGGGAFARAAIEAMESCREWGLLDTLPRFHVVQPAASFPFVRCHALLLAHVADAAGLSFDLEYDIDSDPEDETAILREFLDEESAQVADVAAFAAERFATEEVQRVLARAVANPSGFMWPWDAGTPHSSAAGMLDAVPHDWFYLAAGVLRTGGVPVIAPEETIAAARGLVSAHTIVSASATGSAGLAGLMTLKQQGHVQGKDAAGIVLTSLAST</sequence>
<dbReference type="EMBL" id="QMIE01000005">
    <property type="protein sequence ID" value="TVM17943.1"/>
    <property type="molecule type" value="Genomic_DNA"/>
</dbReference>
<organism evidence="4 5">
    <name type="scientific">Oceanidesulfovibrio indonesiensis</name>
    <dbReference type="NCBI Taxonomy" id="54767"/>
    <lineage>
        <taxon>Bacteria</taxon>
        <taxon>Pseudomonadati</taxon>
        <taxon>Thermodesulfobacteriota</taxon>
        <taxon>Desulfovibrionia</taxon>
        <taxon>Desulfovibrionales</taxon>
        <taxon>Desulfovibrionaceae</taxon>
        <taxon>Oceanidesulfovibrio</taxon>
    </lineage>
</organism>
<evidence type="ECO:0000313" key="5">
    <source>
        <dbReference type="Proteomes" id="UP000448292"/>
    </source>
</evidence>
<protein>
    <recommendedName>
        <fullName evidence="3">Tryptophan synthase beta chain-like PALP domain-containing protein</fullName>
    </recommendedName>
</protein>
<name>A0A7M3MGR3_9BACT</name>
<proteinExistence type="predicted"/>
<dbReference type="Gene3D" id="3.40.50.1100">
    <property type="match status" value="2"/>
</dbReference>